<evidence type="ECO:0000256" key="15">
    <source>
        <dbReference type="ARBA" id="ARBA00022840"/>
    </source>
</evidence>
<evidence type="ECO:0000313" key="24">
    <source>
        <dbReference type="Proteomes" id="UP000009136"/>
    </source>
</evidence>
<dbReference type="SUPFAM" id="SSF52540">
    <property type="entry name" value="P-loop containing nucleoside triphosphate hydrolases"/>
    <property type="match status" value="1"/>
</dbReference>
<dbReference type="GO" id="GO:0004477">
    <property type="term" value="F:methenyltetrahydrofolate cyclohydrolase activity"/>
    <property type="evidence" value="ECO:0007669"/>
    <property type="project" value="UniProtKB-EC"/>
</dbReference>
<dbReference type="FunFam" id="3.40.50.300:FF:001123">
    <property type="entry name" value="C-1-tetrahydrofolate synthase, cytoplasmic isoform X2"/>
    <property type="match status" value="1"/>
</dbReference>
<sequence>MAPAEILNGKVVSAQIKERLKNQVIQMKEEVPGFIPGLAILQVGNRDDSNLYINMKLKAAEEIGIKATHIKLPRTATESEVLKCITSLNEDLTVHGFIVQLPLDSENPINTETLVNAIAPEKDVDGLNSISAGKLARGDLSNCFIPCTPKGCLELIKETDDTKPNGKKIVGDVAYTEAKERASFITPVPGGVGPMTVAMLMQSTVESAKRFLENFKPGKWIIQYNKLNLKTPVPSDIDISRSYKPKPIGNLAREVGLRTEEVELYGETKAKVLLSALERLKHQPDGKYVVVTGITPTPLGEGKSTTTIGLVQALGTHLHQNVFACVRQPSQGPTFGIKGGAAGGGYSQVIPMEEFNLHLTGDIHAITAANNLVAAAIDARMFHEETQTDKALFNRLVPSVNGVRKFSDIQIRRLRRLGIEKTDPATLTDEEINRFARLDIDPETITWQRVLDTNDRFLRKITIGQAPTEKGHSRTAQFDISVASEIMAVLALTSSLEDMRERLGKMVVASSKKGEPISTEDLGVSGALTVLMKDAIKPNLMQTLEGTPVFVHAGPFANIAHGNSSIIADRIALKLVGPEGFVVTEAGFGADIGMEKFFNIKCRYSGLRPHVVVLVATVRALKMHGGGPTVTAGLPLPKAYIEEDLELVGKGFSNLKKQIENARMFGVPVVVAVNAFKTDTEAELDLVSRLAKEHGAFDAVKCTHWAEGGKGALALAEAVQRAAAAPSSFQLLYDLKLPVEDKIRIIAQKIYGADNIELLPEAQHKAEVYTKQGFGNLPICMAKTHLSLSHNPELKGVPTGFVLPIRDIRASVGAGFLYPLVGTMSTMPGLPTRPCFYDIDLDPETEQVNGLF</sequence>
<evidence type="ECO:0000256" key="13">
    <source>
        <dbReference type="ARBA" id="ARBA00022741"/>
    </source>
</evidence>
<evidence type="ECO:0000256" key="18">
    <source>
        <dbReference type="ARBA" id="ARBA00036357"/>
    </source>
</evidence>
<dbReference type="CDD" id="cd00477">
    <property type="entry name" value="FTHFS"/>
    <property type="match status" value="1"/>
</dbReference>
<keyword evidence="10" id="KW-0963">Cytoplasm</keyword>
<dbReference type="GO" id="GO:0004329">
    <property type="term" value="F:formate-tetrahydrofolate ligase activity"/>
    <property type="evidence" value="ECO:0007669"/>
    <property type="project" value="UniProtKB-EC"/>
</dbReference>
<comment type="catalytic activity">
    <reaction evidence="19">
        <text>(6S)-5,6,7,8-tetrahydrofolate + formate + ATP = (6R)-10-formyltetrahydrofolate + ADP + phosphate</text>
        <dbReference type="Rhea" id="RHEA:20221"/>
        <dbReference type="ChEBI" id="CHEBI:15740"/>
        <dbReference type="ChEBI" id="CHEBI:30616"/>
        <dbReference type="ChEBI" id="CHEBI:43474"/>
        <dbReference type="ChEBI" id="CHEBI:57453"/>
        <dbReference type="ChEBI" id="CHEBI:195366"/>
        <dbReference type="ChEBI" id="CHEBI:456216"/>
        <dbReference type="EC" id="6.3.4.3"/>
    </reaction>
</comment>
<comment type="catalytic activity">
    <reaction evidence="18">
        <text>(6R)-5,10-methenyltetrahydrofolate + H2O = (6R)-10-formyltetrahydrofolate + H(+)</text>
        <dbReference type="Rhea" id="RHEA:23700"/>
        <dbReference type="ChEBI" id="CHEBI:15377"/>
        <dbReference type="ChEBI" id="CHEBI:15378"/>
        <dbReference type="ChEBI" id="CHEBI:57455"/>
        <dbReference type="ChEBI" id="CHEBI:195366"/>
        <dbReference type="EC" id="3.5.4.9"/>
    </reaction>
</comment>
<dbReference type="EC" id="3.5.4.9" evidence="7"/>
<dbReference type="PRINTS" id="PR00085">
    <property type="entry name" value="THFDHDRGNASE"/>
</dbReference>
<dbReference type="FunFam" id="3.40.50.10860:FF:000005">
    <property type="entry name" value="C-1-tetrahydrofolate synthase, cytoplasmic, putative"/>
    <property type="match status" value="1"/>
</dbReference>
<dbReference type="EC" id="1.5.1.5" evidence="8"/>
<dbReference type="PROSITE" id="PS00766">
    <property type="entry name" value="THF_DHG_CYH_1"/>
    <property type="match status" value="1"/>
</dbReference>
<dbReference type="EC" id="6.3.4.3" evidence="6"/>
<evidence type="ECO:0000256" key="16">
    <source>
        <dbReference type="ARBA" id="ARBA00023002"/>
    </source>
</evidence>
<keyword evidence="24" id="KW-1185">Reference proteome</keyword>
<feature type="domain" description="Tetrahydrofolate dehydrogenase/cyclohydrolase catalytic" evidence="21">
    <location>
        <begin position="7"/>
        <end position="125"/>
    </location>
</feature>
<evidence type="ECO:0000256" key="7">
    <source>
        <dbReference type="ARBA" id="ARBA00012776"/>
    </source>
</evidence>
<dbReference type="GeneTree" id="ENSGT00940000154746"/>
<name>A0AAA9S4R0_BOVIN</name>
<comment type="similarity">
    <text evidence="3">In the N-terminal section; belongs to the tetrahydrofolate dehydrogenase/cyclohydrolase family.</text>
</comment>
<dbReference type="Pfam" id="PF01268">
    <property type="entry name" value="FTHFS"/>
    <property type="match status" value="1"/>
</dbReference>
<reference evidence="23" key="2">
    <citation type="submission" date="2025-08" db="UniProtKB">
        <authorList>
            <consortium name="Ensembl"/>
        </authorList>
    </citation>
    <scope>IDENTIFICATION</scope>
    <source>
        <strain evidence="23">Hereford</strain>
    </source>
</reference>
<dbReference type="SUPFAM" id="SSF53223">
    <property type="entry name" value="Aminoacid dehydrogenase-like, N-terminal domain"/>
    <property type="match status" value="1"/>
</dbReference>
<dbReference type="GO" id="GO:0005524">
    <property type="term" value="F:ATP binding"/>
    <property type="evidence" value="ECO:0007669"/>
    <property type="project" value="UniProtKB-KW"/>
</dbReference>
<dbReference type="AlphaFoldDB" id="A0AAA9S4R0"/>
<dbReference type="GO" id="GO:0005737">
    <property type="term" value="C:cytoplasm"/>
    <property type="evidence" value="ECO:0007669"/>
    <property type="project" value="UniProtKB-SubCell"/>
</dbReference>
<comment type="similarity">
    <text evidence="4">In the C-terminal section; belongs to the formate--tetrahydrofolate ligase family.</text>
</comment>
<gene>
    <name evidence="23" type="primary">MTHFD1</name>
</gene>
<keyword evidence="25" id="KW-1267">Proteomics identification</keyword>
<feature type="domain" description="Tetrahydrofolate dehydrogenase/cyclohydrolase NAD(P)-binding" evidence="22">
    <location>
        <begin position="165"/>
        <end position="210"/>
    </location>
</feature>
<evidence type="ECO:0000313" key="23">
    <source>
        <dbReference type="Ensembl" id="ENSBTAP00000078222.1"/>
    </source>
</evidence>
<dbReference type="InterPro" id="IPR000559">
    <property type="entry name" value="Formate_THF_ligase"/>
</dbReference>
<dbReference type="GO" id="GO:0006730">
    <property type="term" value="P:one-carbon metabolic process"/>
    <property type="evidence" value="ECO:0007669"/>
    <property type="project" value="UniProtKB-KW"/>
</dbReference>
<keyword evidence="12" id="KW-0436">Ligase</keyword>
<dbReference type="Gene3D" id="3.40.50.10860">
    <property type="entry name" value="Leucine Dehydrogenase, chain A, domain 1"/>
    <property type="match status" value="2"/>
</dbReference>
<dbReference type="InterPro" id="IPR020631">
    <property type="entry name" value="THF_DH/CycHdrlase_NAD-bd_dom"/>
</dbReference>
<dbReference type="PANTHER" id="PTHR48099">
    <property type="entry name" value="C-1-TETRAHYDROFOLATE SYNTHASE, CYTOPLASMIC-RELATED"/>
    <property type="match status" value="1"/>
</dbReference>
<evidence type="ECO:0000256" key="4">
    <source>
        <dbReference type="ARBA" id="ARBA00006985"/>
    </source>
</evidence>
<reference evidence="23" key="1">
    <citation type="submission" date="2018-03" db="EMBL/GenBank/DDBJ databases">
        <title>ARS-UCD1.2.</title>
        <authorList>
            <person name="Rosen B.D."/>
            <person name="Bickhart D.M."/>
            <person name="Koren S."/>
            <person name="Schnabel R.D."/>
            <person name="Hall R."/>
            <person name="Zimin A."/>
            <person name="Dreischer C."/>
            <person name="Schultheiss S."/>
            <person name="Schroeder S.G."/>
            <person name="Elsik C.G."/>
            <person name="Couldrey C."/>
            <person name="Liu G.E."/>
            <person name="Van Tassell C.P."/>
            <person name="Phillippy A.M."/>
            <person name="Smith T.P.L."/>
            <person name="Medrano J.F."/>
        </authorList>
    </citation>
    <scope>NUCLEOTIDE SEQUENCE [LARGE SCALE GENOMIC DNA]</scope>
    <source>
        <strain evidence="23">Hereford</strain>
    </source>
</reference>
<evidence type="ECO:0000259" key="21">
    <source>
        <dbReference type="Pfam" id="PF00763"/>
    </source>
</evidence>
<comment type="function">
    <text evidence="20">Trifunctional enzyme that catalyzes the interconversion of three forms of one-carbon-substituted tetrahydrofolate: (6R)-5,10-methylene-5,6,7,8-tetrahydrofolate, 5,10-methenyltetrahydrofolate and (6S)-10-formyltetrahydrofolate. These derivatives of tetrahydrofolate are differentially required in nucleotide and amino acid biosynthesis, (6S)-10-formyltetrahydrofolate being required for purine biosynthesis while (6R)-5,10-methylene-5,6,7,8-tetrahydrofolate is used for serine and methionine biosynthesis for instance.</text>
</comment>
<dbReference type="Pfam" id="PF00763">
    <property type="entry name" value="THF_DHG_CYH"/>
    <property type="match status" value="1"/>
</dbReference>
<evidence type="ECO:0000256" key="9">
    <source>
        <dbReference type="ARBA" id="ARBA00017592"/>
    </source>
</evidence>
<protein>
    <recommendedName>
        <fullName evidence="9">C-1-tetrahydrofolate synthase, cytoplasmic</fullName>
        <ecNumber evidence="8">1.5.1.5</ecNumber>
        <ecNumber evidence="7">3.5.4.9</ecNumber>
        <ecNumber evidence="6">6.3.4.3</ecNumber>
    </recommendedName>
</protein>
<dbReference type="InterPro" id="IPR027417">
    <property type="entry name" value="P-loop_NTPase"/>
</dbReference>
<evidence type="ECO:0000259" key="22">
    <source>
        <dbReference type="Pfam" id="PF02882"/>
    </source>
</evidence>
<dbReference type="FunFam" id="3.40.50.300:FF:000245">
    <property type="entry name" value="C-1-tetrahydrofolate synthase, cytoplasmic"/>
    <property type="match status" value="1"/>
</dbReference>
<dbReference type="InterPro" id="IPR020630">
    <property type="entry name" value="THF_DH/CycHdrlase_cat_dom"/>
</dbReference>
<evidence type="ECO:0000256" key="14">
    <source>
        <dbReference type="ARBA" id="ARBA00022801"/>
    </source>
</evidence>
<dbReference type="Pfam" id="PF02882">
    <property type="entry name" value="THF_DHG_CYH_C"/>
    <property type="match status" value="1"/>
</dbReference>
<evidence type="ECO:0000256" key="10">
    <source>
        <dbReference type="ARBA" id="ARBA00022490"/>
    </source>
</evidence>
<dbReference type="GO" id="GO:0004488">
    <property type="term" value="F:methylenetetrahydrofolate dehydrogenase (NADP+) activity"/>
    <property type="evidence" value="ECO:0007669"/>
    <property type="project" value="UniProtKB-EC"/>
</dbReference>
<evidence type="ECO:0000256" key="12">
    <source>
        <dbReference type="ARBA" id="ARBA00022598"/>
    </source>
</evidence>
<dbReference type="PROSITE" id="PS00767">
    <property type="entry name" value="THF_DHG_CYH_2"/>
    <property type="match status" value="1"/>
</dbReference>
<evidence type="ECO:0000256" key="5">
    <source>
        <dbReference type="ARBA" id="ARBA00011738"/>
    </source>
</evidence>
<evidence type="ECO:0000256" key="17">
    <source>
        <dbReference type="ARBA" id="ARBA00023268"/>
    </source>
</evidence>
<dbReference type="Gene3D" id="3.40.50.720">
    <property type="entry name" value="NAD(P)-binding Rossmann-like Domain"/>
    <property type="match status" value="1"/>
</dbReference>
<dbReference type="PROSITE" id="PS00722">
    <property type="entry name" value="FTHFS_2"/>
    <property type="match status" value="1"/>
</dbReference>
<evidence type="ECO:0000256" key="6">
    <source>
        <dbReference type="ARBA" id="ARBA00012295"/>
    </source>
</evidence>
<dbReference type="InterPro" id="IPR046346">
    <property type="entry name" value="Aminoacid_DH-like_N_sf"/>
</dbReference>
<keyword evidence="13" id="KW-0547">Nucleotide-binding</keyword>
<dbReference type="Ensembl" id="ENSBTAT00000087955.2">
    <property type="protein sequence ID" value="ENSBTAP00000078222.1"/>
    <property type="gene ID" value="ENSBTAG00000009641.7"/>
</dbReference>
<keyword evidence="16" id="KW-0560">Oxidoreductase</keyword>
<dbReference type="SUPFAM" id="SSF51735">
    <property type="entry name" value="NAD(P)-binding Rossmann-fold domains"/>
    <property type="match status" value="1"/>
</dbReference>
<reference evidence="23" key="3">
    <citation type="submission" date="2025-09" db="UniProtKB">
        <authorList>
            <consortium name="Ensembl"/>
        </authorList>
    </citation>
    <scope>IDENTIFICATION</scope>
    <source>
        <strain evidence="23">Hereford</strain>
    </source>
</reference>
<evidence type="ECO:0000256" key="2">
    <source>
        <dbReference type="ARBA" id="ARBA00004777"/>
    </source>
</evidence>
<comment type="subcellular location">
    <subcellularLocation>
        <location evidence="1">Cytoplasm</location>
    </subcellularLocation>
</comment>
<dbReference type="HAMAP" id="MF_01543">
    <property type="entry name" value="FTHFS"/>
    <property type="match status" value="1"/>
</dbReference>
<evidence type="ECO:0000256" key="8">
    <source>
        <dbReference type="ARBA" id="ARBA00012859"/>
    </source>
</evidence>
<evidence type="ECO:0000256" key="3">
    <source>
        <dbReference type="ARBA" id="ARBA00005559"/>
    </source>
</evidence>
<keyword evidence="15" id="KW-0067">ATP-binding</keyword>
<keyword evidence="17" id="KW-0511">Multifunctional enzyme</keyword>
<evidence type="ECO:0000256" key="1">
    <source>
        <dbReference type="ARBA" id="ARBA00004496"/>
    </source>
</evidence>
<evidence type="ECO:0000256" key="11">
    <source>
        <dbReference type="ARBA" id="ARBA00022563"/>
    </source>
</evidence>
<evidence type="ECO:0000256" key="19">
    <source>
        <dbReference type="ARBA" id="ARBA00049033"/>
    </source>
</evidence>
<keyword evidence="14" id="KW-0378">Hydrolase</keyword>
<dbReference type="InterPro" id="IPR036291">
    <property type="entry name" value="NAD(P)-bd_dom_sf"/>
</dbReference>
<dbReference type="Proteomes" id="UP000009136">
    <property type="component" value="Chromosome 10"/>
</dbReference>
<proteinExistence type="evidence at protein level"/>
<comment type="subunit">
    <text evidence="5">Homodimer.</text>
</comment>
<comment type="pathway">
    <text evidence="2">One-carbon metabolism; tetrahydrofolate interconversion.</text>
</comment>
<dbReference type="FunFam" id="3.10.410.10:FF:000001">
    <property type="entry name" value="Putative formate--tetrahydrofolate ligase"/>
    <property type="match status" value="1"/>
</dbReference>
<evidence type="ECO:0000256" key="20">
    <source>
        <dbReference type="ARBA" id="ARBA00059708"/>
    </source>
</evidence>
<keyword evidence="11" id="KW-0554">One-carbon metabolism</keyword>
<dbReference type="PROSITE" id="PS00721">
    <property type="entry name" value="FTHFS_1"/>
    <property type="match status" value="1"/>
</dbReference>
<dbReference type="Gene3D" id="3.40.50.300">
    <property type="entry name" value="P-loop containing nucleotide triphosphate hydrolases"/>
    <property type="match status" value="2"/>
</dbReference>
<dbReference type="InterPro" id="IPR020628">
    <property type="entry name" value="Formate_THF_ligase_CS"/>
</dbReference>
<dbReference type="PANTHER" id="PTHR48099:SF1">
    <property type="entry name" value="C-1-TETRAHYDROFOLATE SYNTHASE, CYTOPLASMIC"/>
    <property type="match status" value="1"/>
</dbReference>
<dbReference type="GO" id="GO:0046653">
    <property type="term" value="P:tetrahydrofolate metabolic process"/>
    <property type="evidence" value="ECO:0007669"/>
    <property type="project" value="UniProtKB-ARBA"/>
</dbReference>
<accession>A0AAA9S4R0</accession>
<dbReference type="InterPro" id="IPR000672">
    <property type="entry name" value="THF_DH/CycHdrlase"/>
</dbReference>
<organism evidence="23 24">
    <name type="scientific">Bos taurus</name>
    <name type="common">Bovine</name>
    <dbReference type="NCBI Taxonomy" id="9913"/>
    <lineage>
        <taxon>Eukaryota</taxon>
        <taxon>Metazoa</taxon>
        <taxon>Chordata</taxon>
        <taxon>Craniata</taxon>
        <taxon>Vertebrata</taxon>
        <taxon>Euteleostomi</taxon>
        <taxon>Mammalia</taxon>
        <taxon>Eutheria</taxon>
        <taxon>Laurasiatheria</taxon>
        <taxon>Artiodactyla</taxon>
        <taxon>Ruminantia</taxon>
        <taxon>Pecora</taxon>
        <taxon>Bovidae</taxon>
        <taxon>Bovinae</taxon>
        <taxon>Bos</taxon>
    </lineage>
</organism>
<dbReference type="Gene3D" id="3.10.410.10">
    <property type="entry name" value="Formyltetrahydrofolate synthetase, domain 3"/>
    <property type="match status" value="1"/>
</dbReference>
<evidence type="ECO:0007829" key="25">
    <source>
        <dbReference type="PeptideAtlas" id="A0AAA9S4R0"/>
    </source>
</evidence>
<dbReference type="InterPro" id="IPR020867">
    <property type="entry name" value="THF_DH/CycHdrlase_CS"/>
</dbReference>